<dbReference type="InterPro" id="IPR020103">
    <property type="entry name" value="PsdUridine_synth_cat_dom_sf"/>
</dbReference>
<dbReference type="GO" id="GO:0009982">
    <property type="term" value="F:pseudouridine synthase activity"/>
    <property type="evidence" value="ECO:0007669"/>
    <property type="project" value="InterPro"/>
</dbReference>
<organism evidence="1 2">
    <name type="scientific">Trypanosoma cruzi</name>
    <dbReference type="NCBI Taxonomy" id="5693"/>
    <lineage>
        <taxon>Eukaryota</taxon>
        <taxon>Discoba</taxon>
        <taxon>Euglenozoa</taxon>
        <taxon>Kinetoplastea</taxon>
        <taxon>Metakinetoplastina</taxon>
        <taxon>Trypanosomatida</taxon>
        <taxon>Trypanosomatidae</taxon>
        <taxon>Trypanosoma</taxon>
        <taxon>Schizotrypanum</taxon>
    </lineage>
</organism>
<dbReference type="VEuPathDB" id="TriTrypDB:TCDM_00240"/>
<dbReference type="GO" id="GO:0003723">
    <property type="term" value="F:RNA binding"/>
    <property type="evidence" value="ECO:0007669"/>
    <property type="project" value="InterPro"/>
</dbReference>
<dbReference type="VEuPathDB" id="TriTrypDB:C3747_1g782"/>
<dbReference type="VEuPathDB" id="TriTrypDB:BCY84_13978"/>
<dbReference type="SUPFAM" id="SSF55120">
    <property type="entry name" value="Pseudouridine synthase"/>
    <property type="match status" value="1"/>
</dbReference>
<dbReference type="VEuPathDB" id="TriTrypDB:ECC02_001439"/>
<dbReference type="Gene3D" id="3.30.2350.20">
    <property type="entry name" value="TruD, catalytic domain"/>
    <property type="match status" value="1"/>
</dbReference>
<dbReference type="VEuPathDB" id="TriTrypDB:TcCL_NonESM00277"/>
<dbReference type="VEuPathDB" id="TriTrypDB:TcCLB.503557.49"/>
<dbReference type="AlphaFoldDB" id="A0A2V2XM53"/>
<dbReference type="VEuPathDB" id="TriTrypDB:Tc_MARK_4508"/>
<dbReference type="VEuPathDB" id="TriTrypDB:C4B63_2g831"/>
<dbReference type="VEuPathDB" id="TriTrypDB:TcCL_ESM00120"/>
<dbReference type="InterPro" id="IPR001656">
    <property type="entry name" value="PsdUridine_synth_TruD"/>
</dbReference>
<dbReference type="Proteomes" id="UP000246078">
    <property type="component" value="Unassembled WGS sequence"/>
</dbReference>
<dbReference type="GO" id="GO:0005634">
    <property type="term" value="C:nucleus"/>
    <property type="evidence" value="ECO:0007669"/>
    <property type="project" value="TreeGrafter"/>
</dbReference>
<reference evidence="1 2" key="1">
    <citation type="journal article" date="2018" name="Microb. Genom.">
        <title>Expanding an expanded genome: long-read sequencing of Trypanosoma cruzi.</title>
        <authorList>
            <person name="Berna L."/>
            <person name="Rodriguez M."/>
            <person name="Chiribao M.L."/>
            <person name="Parodi-Talice A."/>
            <person name="Pita S."/>
            <person name="Rijo G."/>
            <person name="Alvarez-Valin F."/>
            <person name="Robello C."/>
        </authorList>
    </citation>
    <scope>NUCLEOTIDE SEQUENCE [LARGE SCALE GENOMIC DNA]</scope>
    <source>
        <strain evidence="1 2">TCC</strain>
    </source>
</reference>
<dbReference type="VEuPathDB" id="TriTrypDB:TcCLB.507001.10"/>
<dbReference type="PANTHER" id="PTHR13326">
    <property type="entry name" value="TRNA PSEUDOURIDINE SYNTHASE D"/>
    <property type="match status" value="1"/>
</dbReference>
<comment type="caution">
    <text evidence="1">The sequence shown here is derived from an EMBL/GenBank/DDBJ whole genome shotgun (WGS) entry which is preliminary data.</text>
</comment>
<dbReference type="VEuPathDB" id="TriTrypDB:TcBrA4_0062790"/>
<dbReference type="PANTHER" id="PTHR13326:SF25">
    <property type="entry name" value="TRUD DOMAIN-CONTAINING PROTEIN"/>
    <property type="match status" value="1"/>
</dbReference>
<dbReference type="VEuPathDB" id="TriTrypDB:TCDM_00239"/>
<evidence type="ECO:0000313" key="1">
    <source>
        <dbReference type="EMBL" id="PWV21898.1"/>
    </source>
</evidence>
<dbReference type="VEuPathDB" id="TriTrypDB:TcYC6_0068690"/>
<name>A0A2V2XM53_TRYCR</name>
<dbReference type="EMBL" id="PRFC01000001">
    <property type="protein sequence ID" value="PWV21898.1"/>
    <property type="molecule type" value="Genomic_DNA"/>
</dbReference>
<sequence>MEGEIHGNANERLVHAVMTKDRIKIRKSMKHAHGAAAVEDAVGITELRTIHRCGTGAEEERGLRLTGLMKWSLDDFIVQEVWPDGFLSQVEEKEVRKKTATAFVLRVISEGIPDTAIAAFIEGRCPHRASLQFLTPLDFTSSQERFVLLHSPSREVRHVFRHEQKVHLAEGVVCFGKAMEIPVEENAAPSLPIHLLPDLRYSIVLRGMRGSLADVLPRLEGLKKNGFLNYSHLARHGVGLFRAFESGRHLLQRDYVEFLRGHVLGLTERSPTLRKEIPSLLEILADPKSTRRDWASVKQGLEHALKEDDALIHRAQTGLYYPHHMLLRDFLERASTIAPKSHNSAQLIRECIPRLLLQEKLRSVADAHFNALASLRWKMHGNQVALGDLVILDEEKGPLDLFEAPADHMNGEMTSVHHPEWLSIAGEKHMNHLRGKIHVVQTPEEGRRFSLEQVVLPVLGNGAERLVSPDGKMREASERLAQELQIEGLMKMKAAPPATYRRLVVRPRDFTYCLFDDERGWCWESNNEAPIRPQLWEDQEGIMRQLSPLSVATGKNIIARNGIRGAEQRSHFLKAARRSGMTCVLRMTLPRGSAVTSALREAFQFATLDPGVIFHLLR</sequence>
<protein>
    <submittedName>
        <fullName evidence="1">Uncharacterized protein</fullName>
    </submittedName>
</protein>
<dbReference type="InterPro" id="IPR042214">
    <property type="entry name" value="TruD_catalytic"/>
</dbReference>
<dbReference type="VEuPathDB" id="TriTrypDB:TCSYLVIO_005880"/>
<dbReference type="VEuPathDB" id="TriTrypDB:TcG_00501"/>
<dbReference type="VEuPathDB" id="TriTrypDB:TcCLB.508467.10"/>
<dbReference type="GO" id="GO:0001522">
    <property type="term" value="P:pseudouridine synthesis"/>
    <property type="evidence" value="ECO:0007669"/>
    <property type="project" value="InterPro"/>
</dbReference>
<evidence type="ECO:0000313" key="2">
    <source>
        <dbReference type="Proteomes" id="UP000246078"/>
    </source>
</evidence>
<accession>A0A2V2XM53</accession>
<gene>
    <name evidence="1" type="ORF">C3747_1g782</name>
</gene>
<proteinExistence type="predicted"/>